<sequence length="319" mass="34813">MTSLLLFKEYLKSFYNKYSSGIQPAVKFLFALAMFAALNMNLGYMTQLTNPLVVVLLCLVSAVLPYGAVVFLGGCVMVAHVYAVSVEMAAIALVLILVVAILYFGFKPGDSFLMALTPLAFLARMPYAVPMLVGLGGGVASVIPVSCGIFLYYLLMYVKQNASALTSEATADLVQRYVQIIQSILFNQTMMVMIATCAVGIIVVYLIRRLSMDYAWAVAIVAGSVAELLVVFVGDFVFGVSVAPGELIVGLLLAAAIGAAYNFLIFSVDYTRTEHVQFEDDDYYYYVKAVPKMTVSTTQVKVQKISARKKSARERNAER</sequence>
<feature type="transmembrane region" description="Helical" evidence="1">
    <location>
        <begin position="184"/>
        <end position="207"/>
    </location>
</feature>
<feature type="transmembrane region" description="Helical" evidence="1">
    <location>
        <begin position="52"/>
        <end position="82"/>
    </location>
</feature>
<name>A0A9D2N0R4_9FIRM</name>
<gene>
    <name evidence="2" type="ORF">H9704_11130</name>
</gene>
<protein>
    <submittedName>
        <fullName evidence="2">ABC transporter permease</fullName>
    </submittedName>
</protein>
<feature type="transmembrane region" description="Helical" evidence="1">
    <location>
        <begin position="127"/>
        <end position="155"/>
    </location>
</feature>
<keyword evidence="1" id="KW-1133">Transmembrane helix</keyword>
<proteinExistence type="predicted"/>
<reference evidence="2" key="1">
    <citation type="journal article" date="2021" name="PeerJ">
        <title>Extensive microbial diversity within the chicken gut microbiome revealed by metagenomics and culture.</title>
        <authorList>
            <person name="Gilroy R."/>
            <person name="Ravi A."/>
            <person name="Getino M."/>
            <person name="Pursley I."/>
            <person name="Horton D.L."/>
            <person name="Alikhan N.F."/>
            <person name="Baker D."/>
            <person name="Gharbi K."/>
            <person name="Hall N."/>
            <person name="Watson M."/>
            <person name="Adriaenssens E.M."/>
            <person name="Foster-Nyarko E."/>
            <person name="Jarju S."/>
            <person name="Secka A."/>
            <person name="Antonio M."/>
            <person name="Oren A."/>
            <person name="Chaudhuri R.R."/>
            <person name="La Ragione R."/>
            <person name="Hildebrand F."/>
            <person name="Pallen M.J."/>
        </authorList>
    </citation>
    <scope>NUCLEOTIDE SEQUENCE</scope>
    <source>
        <strain evidence="2">CHK180-15479</strain>
    </source>
</reference>
<accession>A0A9D2N0R4</accession>
<comment type="caution">
    <text evidence="2">The sequence shown here is derived from an EMBL/GenBank/DDBJ whole genome shotgun (WGS) entry which is preliminary data.</text>
</comment>
<evidence type="ECO:0000313" key="2">
    <source>
        <dbReference type="EMBL" id="HJC06685.1"/>
    </source>
</evidence>
<dbReference type="EMBL" id="DWWT01000058">
    <property type="protein sequence ID" value="HJC06685.1"/>
    <property type="molecule type" value="Genomic_DNA"/>
</dbReference>
<keyword evidence="1" id="KW-0472">Membrane</keyword>
<evidence type="ECO:0000256" key="1">
    <source>
        <dbReference type="SAM" id="Phobius"/>
    </source>
</evidence>
<feature type="transmembrane region" description="Helical" evidence="1">
    <location>
        <begin position="214"/>
        <end position="241"/>
    </location>
</feature>
<feature type="transmembrane region" description="Helical" evidence="1">
    <location>
        <begin position="247"/>
        <end position="268"/>
    </location>
</feature>
<evidence type="ECO:0000313" key="3">
    <source>
        <dbReference type="Proteomes" id="UP000823910"/>
    </source>
</evidence>
<keyword evidence="1" id="KW-0812">Transmembrane</keyword>
<reference evidence="2" key="2">
    <citation type="submission" date="2021-04" db="EMBL/GenBank/DDBJ databases">
        <authorList>
            <person name="Gilroy R."/>
        </authorList>
    </citation>
    <scope>NUCLEOTIDE SEQUENCE</scope>
    <source>
        <strain evidence="2">CHK180-15479</strain>
    </source>
</reference>
<dbReference type="AlphaFoldDB" id="A0A9D2N0R4"/>
<feature type="transmembrane region" description="Helical" evidence="1">
    <location>
        <begin position="20"/>
        <end position="40"/>
    </location>
</feature>
<dbReference type="Proteomes" id="UP000823910">
    <property type="component" value="Unassembled WGS sequence"/>
</dbReference>
<feature type="transmembrane region" description="Helical" evidence="1">
    <location>
        <begin position="88"/>
        <end position="106"/>
    </location>
</feature>
<organism evidence="2 3">
    <name type="scientific">Candidatus Enterocloster excrementipullorum</name>
    <dbReference type="NCBI Taxonomy" id="2838559"/>
    <lineage>
        <taxon>Bacteria</taxon>
        <taxon>Bacillati</taxon>
        <taxon>Bacillota</taxon>
        <taxon>Clostridia</taxon>
        <taxon>Lachnospirales</taxon>
        <taxon>Lachnospiraceae</taxon>
        <taxon>Enterocloster</taxon>
    </lineage>
</organism>